<dbReference type="GO" id="GO:0004721">
    <property type="term" value="F:phosphoprotein phosphatase activity"/>
    <property type="evidence" value="ECO:0007669"/>
    <property type="project" value="InterPro"/>
</dbReference>
<gene>
    <name evidence="4" type="ORF">DZF91_28930</name>
</gene>
<dbReference type="AlphaFoldDB" id="A0A372JDV6"/>
<dbReference type="Gene3D" id="3.90.190.10">
    <property type="entry name" value="Protein tyrosine phosphatase superfamily"/>
    <property type="match status" value="1"/>
</dbReference>
<sequence>MSERTRWIRLEGAVNARDLGGLPTTDGRATRRGRVLRADNLQALTVTDVRVLLDDYDLKNVIDLRSDAEVRLEGPGPLTRVPSVTLHHLSLFAEGGHHTDASADQPPAPAVQPPAPAVHAPAAEAGTELDMDKILPWQTRTDPGGEDEARAVSFYLGYLRDRADSITAALRVMARTDGSALVHCAAGKDRTGVVCALALEVAGVTREAIVADYAQTGERIAAILDRLRASDTYAADIDSRPAESHHPHAAIMEKFLSRVDEKLGGTAAWLRGHGWTPEDTAALRARLLD</sequence>
<evidence type="ECO:0000313" key="5">
    <source>
        <dbReference type="Proteomes" id="UP000261811"/>
    </source>
</evidence>
<dbReference type="Proteomes" id="UP000261811">
    <property type="component" value="Unassembled WGS sequence"/>
</dbReference>
<comment type="similarity">
    <text evidence="1">Belongs to the protein-tyrosine phosphatase family.</text>
</comment>
<dbReference type="EMBL" id="QURH01000854">
    <property type="protein sequence ID" value="RFU38195.1"/>
    <property type="molecule type" value="Genomic_DNA"/>
</dbReference>
<accession>A0A372JDV6</accession>
<feature type="region of interest" description="Disordered" evidence="2">
    <location>
        <begin position="96"/>
        <end position="116"/>
    </location>
</feature>
<feature type="compositionally biased region" description="Pro residues" evidence="2">
    <location>
        <begin position="106"/>
        <end position="116"/>
    </location>
</feature>
<keyword evidence="5" id="KW-1185">Reference proteome</keyword>
<evidence type="ECO:0000256" key="2">
    <source>
        <dbReference type="SAM" id="MobiDB-lite"/>
    </source>
</evidence>
<dbReference type="InterPro" id="IPR029021">
    <property type="entry name" value="Prot-tyrosine_phosphatase-like"/>
</dbReference>
<organism evidence="4 5">
    <name type="scientific">Actinomadura logoneensis</name>
    <dbReference type="NCBI Taxonomy" id="2293572"/>
    <lineage>
        <taxon>Bacteria</taxon>
        <taxon>Bacillati</taxon>
        <taxon>Actinomycetota</taxon>
        <taxon>Actinomycetes</taxon>
        <taxon>Streptosporangiales</taxon>
        <taxon>Thermomonosporaceae</taxon>
        <taxon>Actinomadura</taxon>
    </lineage>
</organism>
<reference evidence="4 5" key="1">
    <citation type="submission" date="2018-08" db="EMBL/GenBank/DDBJ databases">
        <title>Actinomadura jelena sp. nov., a novel Actinomycete isolated from soil in Chad.</title>
        <authorList>
            <person name="Shi L."/>
        </authorList>
    </citation>
    <scope>NUCLEOTIDE SEQUENCE [LARGE SCALE GENOMIC DNA]</scope>
    <source>
        <strain evidence="4 5">NEAU-G17</strain>
    </source>
</reference>
<dbReference type="InterPro" id="IPR000387">
    <property type="entry name" value="Tyr_Pase_dom"/>
</dbReference>
<evidence type="ECO:0000313" key="4">
    <source>
        <dbReference type="EMBL" id="RFU38195.1"/>
    </source>
</evidence>
<feature type="domain" description="Tyrosine specific protein phosphatases" evidence="3">
    <location>
        <begin position="160"/>
        <end position="199"/>
    </location>
</feature>
<dbReference type="InterPro" id="IPR016130">
    <property type="entry name" value="Tyr_Pase_AS"/>
</dbReference>
<comment type="caution">
    <text evidence="4">The sequence shown here is derived from an EMBL/GenBank/DDBJ whole genome shotgun (WGS) entry which is preliminary data.</text>
</comment>
<dbReference type="InterPro" id="IPR026893">
    <property type="entry name" value="Tyr/Ser_Pase_IphP-type"/>
</dbReference>
<dbReference type="PANTHER" id="PTHR31126">
    <property type="entry name" value="TYROSINE-PROTEIN PHOSPHATASE"/>
    <property type="match status" value="1"/>
</dbReference>
<dbReference type="RefSeq" id="WP_117360288.1">
    <property type="nucleotide sequence ID" value="NZ_QURH01000854.1"/>
</dbReference>
<name>A0A372JDV6_9ACTN</name>
<dbReference type="SUPFAM" id="SSF52799">
    <property type="entry name" value="(Phosphotyrosine protein) phosphatases II"/>
    <property type="match status" value="1"/>
</dbReference>
<dbReference type="PANTHER" id="PTHR31126:SF1">
    <property type="entry name" value="TYROSINE SPECIFIC PROTEIN PHOSPHATASES DOMAIN-CONTAINING PROTEIN"/>
    <property type="match status" value="1"/>
</dbReference>
<dbReference type="PROSITE" id="PS50056">
    <property type="entry name" value="TYR_PHOSPHATASE_2"/>
    <property type="match status" value="1"/>
</dbReference>
<evidence type="ECO:0000256" key="1">
    <source>
        <dbReference type="ARBA" id="ARBA00009580"/>
    </source>
</evidence>
<proteinExistence type="inferred from homology"/>
<dbReference type="PROSITE" id="PS00383">
    <property type="entry name" value="TYR_PHOSPHATASE_1"/>
    <property type="match status" value="1"/>
</dbReference>
<protein>
    <submittedName>
        <fullName evidence="4">Tyrosine-protein phosphatase</fullName>
    </submittedName>
</protein>
<dbReference type="Pfam" id="PF13350">
    <property type="entry name" value="Y_phosphatase3"/>
    <property type="match status" value="1"/>
</dbReference>
<evidence type="ECO:0000259" key="3">
    <source>
        <dbReference type="PROSITE" id="PS50056"/>
    </source>
</evidence>
<dbReference type="OrthoDB" id="1188001at2"/>